<sequence>MRDHEGKHREGPRRGYESAWTASAQRGAERVVRGDSQRKRKAVRSAGLGRFWAVTGRVSNTSVKESNPIDGTICPLNFLHRPEARQYAVLPSMPDIARLLKCSE</sequence>
<dbReference type="Proteomes" id="UP000324897">
    <property type="component" value="Chromosome 6"/>
</dbReference>
<reference evidence="2 3" key="1">
    <citation type="journal article" date="2019" name="Sci. Rep.">
        <title>A high-quality genome of Eragrostis curvula grass provides insights into Poaceae evolution and supports new strategies to enhance forage quality.</title>
        <authorList>
            <person name="Carballo J."/>
            <person name="Santos B.A.C.M."/>
            <person name="Zappacosta D."/>
            <person name="Garbus I."/>
            <person name="Selva J.P."/>
            <person name="Gallo C.A."/>
            <person name="Diaz A."/>
            <person name="Albertini E."/>
            <person name="Caccamo M."/>
            <person name="Echenique V."/>
        </authorList>
    </citation>
    <scope>NUCLEOTIDE SEQUENCE [LARGE SCALE GENOMIC DNA]</scope>
    <source>
        <strain evidence="3">cv. Victoria</strain>
        <tissue evidence="2">Leaf</tissue>
    </source>
</reference>
<evidence type="ECO:0000313" key="2">
    <source>
        <dbReference type="EMBL" id="TVU49627.1"/>
    </source>
</evidence>
<dbReference type="AlphaFoldDB" id="A0A5J9WNZ2"/>
<gene>
    <name evidence="2" type="ORF">EJB05_00945</name>
</gene>
<name>A0A5J9WNZ2_9POAL</name>
<feature type="compositionally biased region" description="Basic and acidic residues" evidence="1">
    <location>
        <begin position="1"/>
        <end position="16"/>
    </location>
</feature>
<keyword evidence="3" id="KW-1185">Reference proteome</keyword>
<accession>A0A5J9WNZ2</accession>
<proteinExistence type="predicted"/>
<feature type="region of interest" description="Disordered" evidence="1">
    <location>
        <begin position="1"/>
        <end position="38"/>
    </location>
</feature>
<feature type="non-terminal residue" evidence="2">
    <location>
        <position position="1"/>
    </location>
</feature>
<feature type="compositionally biased region" description="Basic and acidic residues" evidence="1">
    <location>
        <begin position="27"/>
        <end position="37"/>
    </location>
</feature>
<evidence type="ECO:0000313" key="3">
    <source>
        <dbReference type="Proteomes" id="UP000324897"/>
    </source>
</evidence>
<organism evidence="2 3">
    <name type="scientific">Eragrostis curvula</name>
    <name type="common">weeping love grass</name>
    <dbReference type="NCBI Taxonomy" id="38414"/>
    <lineage>
        <taxon>Eukaryota</taxon>
        <taxon>Viridiplantae</taxon>
        <taxon>Streptophyta</taxon>
        <taxon>Embryophyta</taxon>
        <taxon>Tracheophyta</taxon>
        <taxon>Spermatophyta</taxon>
        <taxon>Magnoliopsida</taxon>
        <taxon>Liliopsida</taxon>
        <taxon>Poales</taxon>
        <taxon>Poaceae</taxon>
        <taxon>PACMAD clade</taxon>
        <taxon>Chloridoideae</taxon>
        <taxon>Eragrostideae</taxon>
        <taxon>Eragrostidinae</taxon>
        <taxon>Eragrostis</taxon>
    </lineage>
</organism>
<dbReference type="Gramene" id="TVU49627">
    <property type="protein sequence ID" value="TVU49627"/>
    <property type="gene ID" value="EJB05_00945"/>
</dbReference>
<dbReference type="EMBL" id="RWGY01000002">
    <property type="protein sequence ID" value="TVU49627.1"/>
    <property type="molecule type" value="Genomic_DNA"/>
</dbReference>
<protein>
    <submittedName>
        <fullName evidence="2">Uncharacterized protein</fullName>
    </submittedName>
</protein>
<comment type="caution">
    <text evidence="2">The sequence shown here is derived from an EMBL/GenBank/DDBJ whole genome shotgun (WGS) entry which is preliminary data.</text>
</comment>
<evidence type="ECO:0000256" key="1">
    <source>
        <dbReference type="SAM" id="MobiDB-lite"/>
    </source>
</evidence>